<dbReference type="Proteomes" id="UP000004738">
    <property type="component" value="Unassembled WGS sequence"/>
</dbReference>
<feature type="transmembrane region" description="Helical" evidence="9">
    <location>
        <begin position="237"/>
        <end position="258"/>
    </location>
</feature>
<gene>
    <name evidence="10" type="primary">brnQ_2</name>
    <name evidence="10" type="ORF">B857_03314</name>
</gene>
<comment type="caution">
    <text evidence="10">The sequence shown here is derived from an EMBL/GenBank/DDBJ whole genome shotgun (WGS) entry which is preliminary data.</text>
</comment>
<keyword evidence="5 9" id="KW-0812">Transmembrane</keyword>
<dbReference type="EMBL" id="AMCK01000022">
    <property type="protein sequence ID" value="EKB43944.1"/>
    <property type="molecule type" value="Genomic_DNA"/>
</dbReference>
<evidence type="ECO:0000256" key="2">
    <source>
        <dbReference type="ARBA" id="ARBA00008540"/>
    </source>
</evidence>
<evidence type="ECO:0000256" key="1">
    <source>
        <dbReference type="ARBA" id="ARBA00004651"/>
    </source>
</evidence>
<organism evidence="10 11">
    <name type="scientific">Solibacillus isronensis B3W22</name>
    <dbReference type="NCBI Taxonomy" id="1224748"/>
    <lineage>
        <taxon>Bacteria</taxon>
        <taxon>Bacillati</taxon>
        <taxon>Bacillota</taxon>
        <taxon>Bacilli</taxon>
        <taxon>Bacillales</taxon>
        <taxon>Caryophanaceae</taxon>
        <taxon>Solibacillus</taxon>
    </lineage>
</organism>
<keyword evidence="6 9" id="KW-0029">Amino-acid transport</keyword>
<feature type="transmembrane region" description="Helical" evidence="9">
    <location>
        <begin position="79"/>
        <end position="102"/>
    </location>
</feature>
<feature type="transmembrane region" description="Helical" evidence="9">
    <location>
        <begin position="375"/>
        <end position="398"/>
    </location>
</feature>
<evidence type="ECO:0000313" key="11">
    <source>
        <dbReference type="Proteomes" id="UP000004738"/>
    </source>
</evidence>
<evidence type="ECO:0000256" key="9">
    <source>
        <dbReference type="RuleBase" id="RU362122"/>
    </source>
</evidence>
<dbReference type="AlphaFoldDB" id="K1LHJ7"/>
<proteinExistence type="inferred from homology"/>
<feature type="transmembrane region" description="Helical" evidence="9">
    <location>
        <begin position="344"/>
        <end position="368"/>
    </location>
</feature>
<evidence type="ECO:0000256" key="6">
    <source>
        <dbReference type="ARBA" id="ARBA00022970"/>
    </source>
</evidence>
<dbReference type="GO" id="GO:0015818">
    <property type="term" value="P:isoleucine transport"/>
    <property type="evidence" value="ECO:0007669"/>
    <property type="project" value="TreeGrafter"/>
</dbReference>
<keyword evidence="3 9" id="KW-0813">Transport</keyword>
<dbReference type="GO" id="GO:0005304">
    <property type="term" value="F:L-valine transmembrane transporter activity"/>
    <property type="evidence" value="ECO:0007669"/>
    <property type="project" value="TreeGrafter"/>
</dbReference>
<feature type="transmembrane region" description="Helical" evidence="9">
    <location>
        <begin position="154"/>
        <end position="172"/>
    </location>
</feature>
<evidence type="ECO:0000313" key="10">
    <source>
        <dbReference type="EMBL" id="EKB43944.1"/>
    </source>
</evidence>
<comment type="subcellular location">
    <subcellularLocation>
        <location evidence="1 9">Cell membrane</location>
        <topology evidence="1 9">Multi-pass membrane protein</topology>
    </subcellularLocation>
</comment>
<feature type="transmembrane region" description="Helical" evidence="9">
    <location>
        <begin position="42"/>
        <end position="67"/>
    </location>
</feature>
<keyword evidence="7 9" id="KW-1133">Transmembrane helix</keyword>
<feature type="transmembrane region" description="Helical" evidence="9">
    <location>
        <begin position="12"/>
        <end position="30"/>
    </location>
</feature>
<keyword evidence="4" id="KW-1003">Cell membrane</keyword>
<feature type="transmembrane region" description="Helical" evidence="9">
    <location>
        <begin position="278"/>
        <end position="296"/>
    </location>
</feature>
<comment type="similarity">
    <text evidence="2 9">Belongs to the branched chain amino acid transporter family.</text>
</comment>
<dbReference type="PATRIC" id="fig|1224748.3.peg.3280"/>
<dbReference type="GO" id="GO:0015820">
    <property type="term" value="P:L-leucine transport"/>
    <property type="evidence" value="ECO:0007669"/>
    <property type="project" value="TreeGrafter"/>
</dbReference>
<feature type="transmembrane region" description="Helical" evidence="9">
    <location>
        <begin position="418"/>
        <end position="441"/>
    </location>
</feature>
<keyword evidence="11" id="KW-1185">Reference proteome</keyword>
<evidence type="ECO:0000256" key="7">
    <source>
        <dbReference type="ARBA" id="ARBA00022989"/>
    </source>
</evidence>
<name>K1LHJ7_9BACL</name>
<feature type="transmembrane region" description="Helical" evidence="9">
    <location>
        <begin position="317"/>
        <end position="338"/>
    </location>
</feature>
<evidence type="ECO:0000256" key="3">
    <source>
        <dbReference type="ARBA" id="ARBA00022448"/>
    </source>
</evidence>
<accession>K1LHJ7</accession>
<feature type="transmembrane region" description="Helical" evidence="9">
    <location>
        <begin position="122"/>
        <end position="142"/>
    </location>
</feature>
<evidence type="ECO:0000256" key="5">
    <source>
        <dbReference type="ARBA" id="ARBA00022692"/>
    </source>
</evidence>
<dbReference type="GO" id="GO:0015188">
    <property type="term" value="F:L-isoleucine transmembrane transporter activity"/>
    <property type="evidence" value="ECO:0007669"/>
    <property type="project" value="TreeGrafter"/>
</dbReference>
<evidence type="ECO:0000256" key="4">
    <source>
        <dbReference type="ARBA" id="ARBA00022475"/>
    </source>
</evidence>
<dbReference type="Pfam" id="PF05525">
    <property type="entry name" value="Branch_AA_trans"/>
    <property type="match status" value="1"/>
</dbReference>
<dbReference type="PANTHER" id="PTHR30588:SF0">
    <property type="entry name" value="BRANCHED-CHAIN AMINO ACID PERMEASE BRNQ"/>
    <property type="match status" value="1"/>
</dbReference>
<dbReference type="GO" id="GO:0015190">
    <property type="term" value="F:L-leucine transmembrane transporter activity"/>
    <property type="evidence" value="ECO:0007669"/>
    <property type="project" value="TreeGrafter"/>
</dbReference>
<feature type="transmembrane region" description="Helical" evidence="9">
    <location>
        <begin position="198"/>
        <end position="217"/>
    </location>
</feature>
<keyword evidence="8 9" id="KW-0472">Membrane</keyword>
<sequence length="451" mass="48805">MMDKKIPFSTYAVIGTMLFGMFFGAGNLIFPIQMGQLAGTNYWFALIGFLVTAIGLPFLGILAIGLSGSNGLRDLASKVHPVFGLFFALALYLTIGPFFAIPRTATVPFVVGFEPFIDPSQATLWLAVFSFIFFAIVFYFSLNPAKIMDIIGKYLTPAFLIFLFVLIGISLFSPMGKFVEPAGVYINEAFMTGFKEGYNTMDALASLAFGIVVIHAIKRTGITDKKEIAKATWKSGIFAMALMMLIYGLIAYMGASSVTAIGTFENGGQIFAAVADRYFGSYGAILLAIIIVLACLKTSIGLITSCSEFFHEVFPKISYKTFVVMLCAVSFIIANFGLTNIITYAIPVLMFLYPLAIVLIILALLGPLFHYKKPVFTGAIVLVFFISIIDGYNALIGSVPAFEVSLLSSISTIYADYLPLYSIGLGWIVPAVVGAVIGLCIPNRSGEVNTN</sequence>
<protein>
    <recommendedName>
        <fullName evidence="9">Branched-chain amino acid transport system carrier protein</fullName>
    </recommendedName>
</protein>
<evidence type="ECO:0000256" key="8">
    <source>
        <dbReference type="ARBA" id="ARBA00023136"/>
    </source>
</evidence>
<dbReference type="GO" id="GO:0005886">
    <property type="term" value="C:plasma membrane"/>
    <property type="evidence" value="ECO:0007669"/>
    <property type="project" value="UniProtKB-SubCell"/>
</dbReference>
<dbReference type="NCBIfam" id="TIGR00796">
    <property type="entry name" value="livcs"/>
    <property type="match status" value="1"/>
</dbReference>
<reference evidence="10 11" key="1">
    <citation type="journal article" date="2012" name="J. Bacteriol.">
        <title>Draft Genome Sequence of Bacillus isronensis Strain B3W22, Isolated from the Upper Atmosphere.</title>
        <authorList>
            <person name="Shivaji S."/>
            <person name="Ara S."/>
            <person name="Singh S.K."/>
            <person name="Bandi S."/>
            <person name="Singh A."/>
            <person name="Pinnaka A.K."/>
        </authorList>
    </citation>
    <scope>NUCLEOTIDE SEQUENCE [LARGE SCALE GENOMIC DNA]</scope>
    <source>
        <strain evidence="10 11">B3W22</strain>
    </source>
</reference>
<dbReference type="InterPro" id="IPR004685">
    <property type="entry name" value="Brnchd-chn_aa_trnsp_Livcs"/>
</dbReference>
<comment type="function">
    <text evidence="9">Component of the transport system for branched-chain amino acids.</text>
</comment>
<dbReference type="PANTHER" id="PTHR30588">
    <property type="entry name" value="BRANCHED-CHAIN AMINO ACID TRANSPORT SYSTEM 2 CARRIER PROTEIN"/>
    <property type="match status" value="1"/>
</dbReference>